<keyword evidence="4 5" id="KW-0472">Membrane</keyword>
<feature type="transmembrane region" description="Helical" evidence="5">
    <location>
        <begin position="475"/>
        <end position="495"/>
    </location>
</feature>
<feature type="transmembrane region" description="Helical" evidence="5">
    <location>
        <begin position="36"/>
        <end position="59"/>
    </location>
</feature>
<gene>
    <name evidence="8" type="ORF">TWF694_000810</name>
</gene>
<evidence type="ECO:0000259" key="7">
    <source>
        <dbReference type="Pfam" id="PF12537"/>
    </source>
</evidence>
<feature type="domain" description="Golgi pH regulator conserved" evidence="7">
    <location>
        <begin position="234"/>
        <end position="299"/>
    </location>
</feature>
<keyword evidence="3 5" id="KW-1133">Transmembrane helix</keyword>
<reference evidence="8 9" key="1">
    <citation type="submission" date="2019-10" db="EMBL/GenBank/DDBJ databases">
        <authorList>
            <person name="Palmer J.M."/>
        </authorList>
    </citation>
    <scope>NUCLEOTIDE SEQUENCE [LARGE SCALE GENOMIC DNA]</scope>
    <source>
        <strain evidence="8 9">TWF694</strain>
    </source>
</reference>
<accession>A0AAV9XQ37</accession>
<keyword evidence="2 5" id="KW-0812">Transmembrane</keyword>
<comment type="caution">
    <text evidence="8">The sequence shown here is derived from an EMBL/GenBank/DDBJ whole genome shotgun (WGS) entry which is preliminary data.</text>
</comment>
<dbReference type="EMBL" id="JAVHJO010000001">
    <property type="protein sequence ID" value="KAK6544099.1"/>
    <property type="molecule type" value="Genomic_DNA"/>
</dbReference>
<dbReference type="Pfam" id="PF12537">
    <property type="entry name" value="GPHR_N"/>
    <property type="match status" value="1"/>
</dbReference>
<evidence type="ECO:0000256" key="1">
    <source>
        <dbReference type="ARBA" id="ARBA00004141"/>
    </source>
</evidence>
<feature type="domain" description="Abscisic acid G-protein coupled receptor-like" evidence="6">
    <location>
        <begin position="366"/>
        <end position="544"/>
    </location>
</feature>
<comment type="subcellular location">
    <subcellularLocation>
        <location evidence="1">Membrane</location>
        <topology evidence="1">Multi-pass membrane protein</topology>
    </subcellularLocation>
</comment>
<sequence>MDIYASPEELDQCTDDSCVPPGMRTSASIFGASTSYLITTLSSVPFFLTFVLVSLFAFFRLFPFITNDQHLFSNGRISPIRTTPTFSIPPPLRSTTAPTIYRRISALVFAITLGATGVLAELILCEIMDWGDNSARWFWFRCTINVLLLLLVFVAPFLEIYAFITRWDESESISLTSPRKSGWRRRSRSLAICVMFVGWIWLFYKLGDHLPLPPIDEALFPDGSMSFEQTAKGVSDECLSRLGVIGVSLMAFLSGFGCISAPWYSFTRQQRPATETDLRRAQGGLDATNQMLEVKRAKLSQIERKLTQSSTDGGLINKMMSSLRGGTDDLREATSLQMEISGLVSMQTSLTNDVHTITNRLKEQERSHTALGRVWTVAQFAFSIYCLYRISSTILLRFSTWTTNADTHTFSQKDPIGNILAVMIKHYDANLNREAWSRNIGFAFSGVIIFGSLNSVATTFNMFTKVVPGVWGHAGLALAVSQITAVYVLSAAVLLRSSLPRDMGSVLGSALGVMLDVRWVDGWFDNLFLVGSVVTLVCLIVARRFREEEILSEEEIMERGTKMN</sequence>
<dbReference type="InterPro" id="IPR015672">
    <property type="entry name" value="GPHR/GTG"/>
</dbReference>
<feature type="transmembrane region" description="Helical" evidence="5">
    <location>
        <begin position="440"/>
        <end position="463"/>
    </location>
</feature>
<keyword evidence="9" id="KW-1185">Reference proteome</keyword>
<dbReference type="InterPro" id="IPR022535">
    <property type="entry name" value="Golgi_pH-regulator_cons_dom"/>
</dbReference>
<protein>
    <recommendedName>
        <fullName evidence="10">Golgi pH regulator</fullName>
    </recommendedName>
</protein>
<evidence type="ECO:0000259" key="6">
    <source>
        <dbReference type="Pfam" id="PF12430"/>
    </source>
</evidence>
<dbReference type="GO" id="GO:0016020">
    <property type="term" value="C:membrane"/>
    <property type="evidence" value="ECO:0007669"/>
    <property type="project" value="UniProtKB-SubCell"/>
</dbReference>
<evidence type="ECO:0000313" key="8">
    <source>
        <dbReference type="EMBL" id="KAK6544099.1"/>
    </source>
</evidence>
<dbReference type="AlphaFoldDB" id="A0AAV9XQ37"/>
<feature type="transmembrane region" description="Helical" evidence="5">
    <location>
        <begin position="185"/>
        <end position="204"/>
    </location>
</feature>
<evidence type="ECO:0000256" key="3">
    <source>
        <dbReference type="ARBA" id="ARBA00022989"/>
    </source>
</evidence>
<organism evidence="8 9">
    <name type="scientific">Orbilia ellipsospora</name>
    <dbReference type="NCBI Taxonomy" id="2528407"/>
    <lineage>
        <taxon>Eukaryota</taxon>
        <taxon>Fungi</taxon>
        <taxon>Dikarya</taxon>
        <taxon>Ascomycota</taxon>
        <taxon>Pezizomycotina</taxon>
        <taxon>Orbiliomycetes</taxon>
        <taxon>Orbiliales</taxon>
        <taxon>Orbiliaceae</taxon>
        <taxon>Orbilia</taxon>
    </lineage>
</organism>
<evidence type="ECO:0000256" key="2">
    <source>
        <dbReference type="ARBA" id="ARBA00022692"/>
    </source>
</evidence>
<dbReference type="Pfam" id="PF12430">
    <property type="entry name" value="ABA_GPCR"/>
    <property type="match status" value="1"/>
</dbReference>
<dbReference type="InterPro" id="IPR025969">
    <property type="entry name" value="ABA_GPCR_dom"/>
</dbReference>
<evidence type="ECO:0000256" key="5">
    <source>
        <dbReference type="SAM" id="Phobius"/>
    </source>
</evidence>
<evidence type="ECO:0008006" key="10">
    <source>
        <dbReference type="Google" id="ProtNLM"/>
    </source>
</evidence>
<proteinExistence type="predicted"/>
<feature type="transmembrane region" description="Helical" evidence="5">
    <location>
        <begin position="242"/>
        <end position="264"/>
    </location>
</feature>
<feature type="transmembrane region" description="Helical" evidence="5">
    <location>
        <begin position="144"/>
        <end position="164"/>
    </location>
</feature>
<dbReference type="Proteomes" id="UP001365542">
    <property type="component" value="Unassembled WGS sequence"/>
</dbReference>
<evidence type="ECO:0000256" key="4">
    <source>
        <dbReference type="ARBA" id="ARBA00023136"/>
    </source>
</evidence>
<dbReference type="PANTHER" id="PTHR15948:SF0">
    <property type="entry name" value="GOLGI PH REGULATOR A-RELATED"/>
    <property type="match status" value="1"/>
</dbReference>
<dbReference type="PANTHER" id="PTHR15948">
    <property type="entry name" value="G-PROTEIN COUPLED RECEPTOR 89-RELATED"/>
    <property type="match status" value="1"/>
</dbReference>
<evidence type="ECO:0000313" key="9">
    <source>
        <dbReference type="Proteomes" id="UP001365542"/>
    </source>
</evidence>
<feature type="transmembrane region" description="Helical" evidence="5">
    <location>
        <begin position="104"/>
        <end position="124"/>
    </location>
</feature>
<name>A0AAV9XQ37_9PEZI</name>